<dbReference type="EMBL" id="MU003824">
    <property type="protein sequence ID" value="KAF2718490.1"/>
    <property type="molecule type" value="Genomic_DNA"/>
</dbReference>
<gene>
    <name evidence="2" type="ORF">K431DRAFT_287643</name>
</gene>
<dbReference type="AlphaFoldDB" id="A0A9P4Q2T5"/>
<accession>A0A9P4Q2T5</accession>
<name>A0A9P4Q2T5_9PEZI</name>
<evidence type="ECO:0000256" key="1">
    <source>
        <dbReference type="SAM" id="MobiDB-lite"/>
    </source>
</evidence>
<feature type="region of interest" description="Disordered" evidence="1">
    <location>
        <begin position="1"/>
        <end position="87"/>
    </location>
</feature>
<feature type="compositionally biased region" description="Basic residues" evidence="1">
    <location>
        <begin position="12"/>
        <end position="29"/>
    </location>
</feature>
<reference evidence="2" key="1">
    <citation type="journal article" date="2020" name="Stud. Mycol.">
        <title>101 Dothideomycetes genomes: a test case for predicting lifestyles and emergence of pathogens.</title>
        <authorList>
            <person name="Haridas S."/>
            <person name="Albert R."/>
            <person name="Binder M."/>
            <person name="Bloem J."/>
            <person name="Labutti K."/>
            <person name="Salamov A."/>
            <person name="Andreopoulos B."/>
            <person name="Baker S."/>
            <person name="Barry K."/>
            <person name="Bills G."/>
            <person name="Bluhm B."/>
            <person name="Cannon C."/>
            <person name="Castanera R."/>
            <person name="Culley D."/>
            <person name="Daum C."/>
            <person name="Ezra D."/>
            <person name="Gonzalez J."/>
            <person name="Henrissat B."/>
            <person name="Kuo A."/>
            <person name="Liang C."/>
            <person name="Lipzen A."/>
            <person name="Lutzoni F."/>
            <person name="Magnuson J."/>
            <person name="Mondo S."/>
            <person name="Nolan M."/>
            <person name="Ohm R."/>
            <person name="Pangilinan J."/>
            <person name="Park H.-J."/>
            <person name="Ramirez L."/>
            <person name="Alfaro M."/>
            <person name="Sun H."/>
            <person name="Tritt A."/>
            <person name="Yoshinaga Y."/>
            <person name="Zwiers L.-H."/>
            <person name="Turgeon B."/>
            <person name="Goodwin S."/>
            <person name="Spatafora J."/>
            <person name="Crous P."/>
            <person name="Grigoriev I."/>
        </authorList>
    </citation>
    <scope>NUCLEOTIDE SEQUENCE</scope>
    <source>
        <strain evidence="2">CBS 116435</strain>
    </source>
</reference>
<feature type="compositionally biased region" description="Low complexity" evidence="1">
    <location>
        <begin position="39"/>
        <end position="66"/>
    </location>
</feature>
<proteinExistence type="predicted"/>
<evidence type="ECO:0000313" key="2">
    <source>
        <dbReference type="EMBL" id="KAF2718490.1"/>
    </source>
</evidence>
<dbReference type="OrthoDB" id="4157259at2759"/>
<protein>
    <submittedName>
        <fullName evidence="2">Uncharacterized protein</fullName>
    </submittedName>
</protein>
<dbReference type="Proteomes" id="UP000799441">
    <property type="component" value="Unassembled WGS sequence"/>
</dbReference>
<organism evidence="2 3">
    <name type="scientific">Polychaeton citri CBS 116435</name>
    <dbReference type="NCBI Taxonomy" id="1314669"/>
    <lineage>
        <taxon>Eukaryota</taxon>
        <taxon>Fungi</taxon>
        <taxon>Dikarya</taxon>
        <taxon>Ascomycota</taxon>
        <taxon>Pezizomycotina</taxon>
        <taxon>Dothideomycetes</taxon>
        <taxon>Dothideomycetidae</taxon>
        <taxon>Capnodiales</taxon>
        <taxon>Capnodiaceae</taxon>
        <taxon>Polychaeton</taxon>
    </lineage>
</organism>
<evidence type="ECO:0000313" key="3">
    <source>
        <dbReference type="Proteomes" id="UP000799441"/>
    </source>
</evidence>
<comment type="caution">
    <text evidence="2">The sequence shown here is derived from an EMBL/GenBank/DDBJ whole genome shotgun (WGS) entry which is preliminary data.</text>
</comment>
<keyword evidence="3" id="KW-1185">Reference proteome</keyword>
<feature type="region of interest" description="Disordered" evidence="1">
    <location>
        <begin position="103"/>
        <end position="143"/>
    </location>
</feature>
<sequence length="205" mass="21456">MSQSVPIPRPASGKRRQRNNSHHHHHHHHPDREMAAGTSPTATGSSYASSSGISGSYPSSELSSSSVGGGNLESYSPNSEYEGSGGGGGVGYGSAGFGSAGDGVGTLSKKPVRELPSPAERSGARRESLLGSSLAESEHTVVSLGNGSGPPRLIGCIRHSQGWSWNQELFLPSYADFDRHGFRTDYESVDDIVLTDEECAAMMPA</sequence>